<feature type="transmembrane region" description="Helical" evidence="9">
    <location>
        <begin position="133"/>
        <end position="152"/>
    </location>
</feature>
<keyword evidence="3 8" id="KW-1003">Cell membrane</keyword>
<dbReference type="GO" id="GO:0005886">
    <property type="term" value="C:plasma membrane"/>
    <property type="evidence" value="ECO:0007669"/>
    <property type="project" value="UniProtKB-SubCell"/>
</dbReference>
<evidence type="ECO:0000256" key="2">
    <source>
        <dbReference type="ARBA" id="ARBA00007776"/>
    </source>
</evidence>
<comment type="subcellular location">
    <subcellularLocation>
        <location evidence="8">Cell inner membrane</location>
    </subcellularLocation>
    <subcellularLocation>
        <location evidence="1">Cell membrane</location>
        <topology evidence="1">Multi-pass membrane protein</topology>
    </subcellularLocation>
</comment>
<comment type="similarity">
    <text evidence="2 8">Belongs to the MreD family.</text>
</comment>
<reference evidence="10 11" key="1">
    <citation type="submission" date="2019-02" db="EMBL/GenBank/DDBJ databases">
        <authorList>
            <person name="Manzano-Marin A."/>
            <person name="Manzano-Marin A."/>
        </authorList>
    </citation>
    <scope>NUCLEOTIDE SEQUENCE [LARGE SCALE GENOMIC DNA]</scope>
    <source>
        <strain evidence="10 11">ErCicuneomaculata</strain>
    </source>
</reference>
<evidence type="ECO:0000256" key="6">
    <source>
        <dbReference type="ARBA" id="ARBA00022989"/>
    </source>
</evidence>
<evidence type="ECO:0000256" key="5">
    <source>
        <dbReference type="ARBA" id="ARBA00022960"/>
    </source>
</evidence>
<dbReference type="PANTHER" id="PTHR37484:SF1">
    <property type="entry name" value="ROD SHAPE-DETERMINING PROTEIN MRED"/>
    <property type="match status" value="1"/>
</dbReference>
<keyword evidence="6 9" id="KW-1133">Transmembrane helix</keyword>
<evidence type="ECO:0000313" key="11">
    <source>
        <dbReference type="Proteomes" id="UP000294412"/>
    </source>
</evidence>
<dbReference type="Proteomes" id="UP000294412">
    <property type="component" value="Chromosome"/>
</dbReference>
<dbReference type="EMBL" id="LR217703">
    <property type="protein sequence ID" value="VFP79781.1"/>
    <property type="molecule type" value="Genomic_DNA"/>
</dbReference>
<evidence type="ECO:0000256" key="8">
    <source>
        <dbReference type="PIRNR" id="PIRNR018472"/>
    </source>
</evidence>
<dbReference type="InterPro" id="IPR007227">
    <property type="entry name" value="Cell_shape_determining_MreD"/>
</dbReference>
<gene>
    <name evidence="10" type="primary">mreD</name>
    <name evidence="10" type="ORF">ERCICUMA2628_321</name>
</gene>
<evidence type="ECO:0000256" key="9">
    <source>
        <dbReference type="SAM" id="Phobius"/>
    </source>
</evidence>
<sequence>MYIYYSRRYWIMWLSFLVAIILQIIPYPENLLLFRPSWLLLVMINWVLIFPHQSNFSISFIIGLITDLMYGSTLGIHSLAFSIITYLVVCKNYQFNHYMLWQQALLIIGLSWIINIVVFLLEYFVIRGIFCPEYIFSSIINGILWPWLHLLMNKIFYKYSIR</sequence>
<dbReference type="Pfam" id="PF04093">
    <property type="entry name" value="MreD"/>
    <property type="match status" value="1"/>
</dbReference>
<keyword evidence="7 8" id="KW-0472">Membrane</keyword>
<feature type="transmembrane region" description="Helical" evidence="9">
    <location>
        <begin position="33"/>
        <end position="51"/>
    </location>
</feature>
<evidence type="ECO:0000256" key="7">
    <source>
        <dbReference type="ARBA" id="ARBA00023136"/>
    </source>
</evidence>
<evidence type="ECO:0000256" key="1">
    <source>
        <dbReference type="ARBA" id="ARBA00004651"/>
    </source>
</evidence>
<evidence type="ECO:0000256" key="4">
    <source>
        <dbReference type="ARBA" id="ARBA00022692"/>
    </source>
</evidence>
<proteinExistence type="inferred from homology"/>
<dbReference type="AlphaFoldDB" id="A0A451D2D4"/>
<name>A0A451D2D4_9GAMM</name>
<dbReference type="GO" id="GO:0008360">
    <property type="term" value="P:regulation of cell shape"/>
    <property type="evidence" value="ECO:0007669"/>
    <property type="project" value="UniProtKB-UniRule"/>
</dbReference>
<comment type="function">
    <text evidence="8">Involved in formation of the rod shape of the cell. May also contribute to regulation of formation of penicillin-binding proteins.</text>
</comment>
<feature type="transmembrane region" description="Helical" evidence="9">
    <location>
        <begin position="100"/>
        <end position="121"/>
    </location>
</feature>
<evidence type="ECO:0000313" key="10">
    <source>
        <dbReference type="EMBL" id="VFP79781.1"/>
    </source>
</evidence>
<keyword evidence="4 9" id="KW-0812">Transmembrane</keyword>
<evidence type="ECO:0000256" key="3">
    <source>
        <dbReference type="ARBA" id="ARBA00022475"/>
    </source>
</evidence>
<dbReference type="PIRSF" id="PIRSF018472">
    <property type="entry name" value="MreD_proteobac"/>
    <property type="match status" value="1"/>
</dbReference>
<accession>A0A451D2D4</accession>
<dbReference type="InterPro" id="IPR026034">
    <property type="entry name" value="MreD_proteobac"/>
</dbReference>
<dbReference type="PANTHER" id="PTHR37484">
    <property type="entry name" value="ROD SHAPE-DETERMINING PROTEIN MRED"/>
    <property type="match status" value="1"/>
</dbReference>
<dbReference type="NCBIfam" id="TIGR03426">
    <property type="entry name" value="shape_MreD"/>
    <property type="match status" value="1"/>
</dbReference>
<feature type="transmembrane region" description="Helical" evidence="9">
    <location>
        <begin position="58"/>
        <end position="88"/>
    </location>
</feature>
<organism evidence="10 11">
    <name type="scientific">Candidatus Erwinia haradaeae</name>
    <dbReference type="NCBI Taxonomy" id="1922217"/>
    <lineage>
        <taxon>Bacteria</taxon>
        <taxon>Pseudomonadati</taxon>
        <taxon>Pseudomonadota</taxon>
        <taxon>Gammaproteobacteria</taxon>
        <taxon>Enterobacterales</taxon>
        <taxon>Erwiniaceae</taxon>
        <taxon>Erwinia</taxon>
    </lineage>
</organism>
<keyword evidence="5 8" id="KW-0133">Cell shape</keyword>
<keyword evidence="8" id="KW-0997">Cell inner membrane</keyword>
<protein>
    <recommendedName>
        <fullName evidence="8">Rod shape-determining protein MreD</fullName>
    </recommendedName>
</protein>
<feature type="transmembrane region" description="Helical" evidence="9">
    <location>
        <begin position="9"/>
        <end position="27"/>
    </location>
</feature>